<dbReference type="EMBL" id="JBFXLT010000066">
    <property type="protein sequence ID" value="KAL2810851.1"/>
    <property type="molecule type" value="Genomic_DNA"/>
</dbReference>
<dbReference type="Proteomes" id="UP001610334">
    <property type="component" value="Unassembled WGS sequence"/>
</dbReference>
<dbReference type="PROSITE" id="PS50850">
    <property type="entry name" value="MFS"/>
    <property type="match status" value="1"/>
</dbReference>
<reference evidence="7 8" key="1">
    <citation type="submission" date="2024-07" db="EMBL/GenBank/DDBJ databases">
        <title>Section-level genome sequencing and comparative genomics of Aspergillus sections Usti and Cavernicolus.</title>
        <authorList>
            <consortium name="Lawrence Berkeley National Laboratory"/>
            <person name="Nybo J.L."/>
            <person name="Vesth T.C."/>
            <person name="Theobald S."/>
            <person name="Frisvad J.C."/>
            <person name="Larsen T.O."/>
            <person name="Kjaerboelling I."/>
            <person name="Rothschild-Mancinelli K."/>
            <person name="Lyhne E.K."/>
            <person name="Kogle M.E."/>
            <person name="Barry K."/>
            <person name="Clum A."/>
            <person name="Na H."/>
            <person name="Ledsgaard L."/>
            <person name="Lin J."/>
            <person name="Lipzen A."/>
            <person name="Kuo A."/>
            <person name="Riley R."/>
            <person name="Mondo S."/>
            <person name="Labutti K."/>
            <person name="Haridas S."/>
            <person name="Pangalinan J."/>
            <person name="Salamov A.A."/>
            <person name="Simmons B.A."/>
            <person name="Magnuson J.K."/>
            <person name="Chen J."/>
            <person name="Drula E."/>
            <person name="Henrissat B."/>
            <person name="Wiebenga A."/>
            <person name="Lubbers R.J."/>
            <person name="Gomes A.C."/>
            <person name="Makela M.R."/>
            <person name="Stajich J."/>
            <person name="Grigoriev I.V."/>
            <person name="Mortensen U.H."/>
            <person name="De Vries R.P."/>
            <person name="Baker S.E."/>
            <person name="Andersen M.R."/>
        </authorList>
    </citation>
    <scope>NUCLEOTIDE SEQUENCE [LARGE SCALE GENOMIC DNA]</scope>
    <source>
        <strain evidence="7 8">CBS 588.65</strain>
    </source>
</reference>
<feature type="transmembrane region" description="Helical" evidence="5">
    <location>
        <begin position="28"/>
        <end position="49"/>
    </location>
</feature>
<dbReference type="InterPro" id="IPR020846">
    <property type="entry name" value="MFS_dom"/>
</dbReference>
<dbReference type="SUPFAM" id="SSF103473">
    <property type="entry name" value="MFS general substrate transporter"/>
    <property type="match status" value="1"/>
</dbReference>
<feature type="transmembrane region" description="Helical" evidence="5">
    <location>
        <begin position="462"/>
        <end position="483"/>
    </location>
</feature>
<feature type="transmembrane region" description="Helical" evidence="5">
    <location>
        <begin position="401"/>
        <end position="423"/>
    </location>
</feature>
<comment type="caution">
    <text evidence="7">The sequence shown here is derived from an EMBL/GenBank/DDBJ whole genome shotgun (WGS) entry which is preliminary data.</text>
</comment>
<dbReference type="Pfam" id="PF07690">
    <property type="entry name" value="MFS_1"/>
    <property type="match status" value="1"/>
</dbReference>
<feature type="transmembrane region" description="Helical" evidence="5">
    <location>
        <begin position="302"/>
        <end position="327"/>
    </location>
</feature>
<evidence type="ECO:0000259" key="6">
    <source>
        <dbReference type="PROSITE" id="PS50850"/>
    </source>
</evidence>
<evidence type="ECO:0000313" key="7">
    <source>
        <dbReference type="EMBL" id="KAL2810851.1"/>
    </source>
</evidence>
<feature type="transmembrane region" description="Helical" evidence="5">
    <location>
        <begin position="96"/>
        <end position="117"/>
    </location>
</feature>
<organism evidence="7 8">
    <name type="scientific">Aspergillus granulosus</name>
    <dbReference type="NCBI Taxonomy" id="176169"/>
    <lineage>
        <taxon>Eukaryota</taxon>
        <taxon>Fungi</taxon>
        <taxon>Dikarya</taxon>
        <taxon>Ascomycota</taxon>
        <taxon>Pezizomycotina</taxon>
        <taxon>Eurotiomycetes</taxon>
        <taxon>Eurotiomycetidae</taxon>
        <taxon>Eurotiales</taxon>
        <taxon>Aspergillaceae</taxon>
        <taxon>Aspergillus</taxon>
        <taxon>Aspergillus subgen. Nidulantes</taxon>
    </lineage>
</organism>
<protein>
    <submittedName>
        <fullName evidence="7">Major facilitator superfamily domain-containing protein</fullName>
    </submittedName>
</protein>
<feature type="domain" description="Major facilitator superfamily (MFS) profile" evidence="6">
    <location>
        <begin position="30"/>
        <end position="487"/>
    </location>
</feature>
<dbReference type="InterPro" id="IPR011701">
    <property type="entry name" value="MFS"/>
</dbReference>
<dbReference type="InterPro" id="IPR036259">
    <property type="entry name" value="MFS_trans_sf"/>
</dbReference>
<feature type="transmembrane region" description="Helical" evidence="5">
    <location>
        <begin position="260"/>
        <end position="282"/>
    </location>
</feature>
<evidence type="ECO:0000313" key="8">
    <source>
        <dbReference type="Proteomes" id="UP001610334"/>
    </source>
</evidence>
<dbReference type="PANTHER" id="PTHR23502:SF26">
    <property type="entry name" value="MAJOR FACILITATOR SUPERFAMILY (MFS) PROFILE DOMAIN-CONTAINING PROTEIN"/>
    <property type="match status" value="1"/>
</dbReference>
<evidence type="ECO:0000256" key="4">
    <source>
        <dbReference type="ARBA" id="ARBA00023136"/>
    </source>
</evidence>
<evidence type="ECO:0000256" key="3">
    <source>
        <dbReference type="ARBA" id="ARBA00022989"/>
    </source>
</evidence>
<keyword evidence="3 5" id="KW-1133">Transmembrane helix</keyword>
<evidence type="ECO:0000256" key="5">
    <source>
        <dbReference type="SAM" id="Phobius"/>
    </source>
</evidence>
<feature type="transmembrane region" description="Helical" evidence="5">
    <location>
        <begin position="363"/>
        <end position="381"/>
    </location>
</feature>
<dbReference type="Gene3D" id="1.20.1250.20">
    <property type="entry name" value="MFS general substrate transporter like domains"/>
    <property type="match status" value="1"/>
</dbReference>
<name>A0ABR4H607_9EURO</name>
<sequence>MFAEEASSSEPSCTKLQPYHILTTRQKWNLVIFVSLAGAFSPLSSNIYFPALDTISTDLNVSPSLVSLTITVYMIVQGIAPSLFGAFSDSSGRRATFATCLIIYTVANLALAFTSSYPMLMVLRALQAAGSAPTISISAGVIADIALPEERGGFIGTNAGVRMMGQAVGPVIGGLLNSAWGFRSIFWFLFTLSVIVLGALLVFLPETQRNLAGNGSIPLSGFRKPLAYALKPPTAWSVRSGTCPSNPNPPLSLRKAFDPLAYVLEKDIATLLAWGSVAYTAWSMVTSSTTTMLLNEFPFLTQWQIGLCFLPNGLGCICGSLSTGWLLDQSFRRAVAKYKAQHGVDNAYDIKGAPDFPFIKTRLRLMPLFSIILAISLALYGPSFEFNDIRRQFSPNLAPPLVLQFVIAFTATSIFNINSTVLIDCFPDRPASATALNNLCRCLLGAAGVSAIQPLIAAVRAMVAFLIVAGVVVLCTPLIWIEWKWGERWRREREARLAQQETTD</sequence>
<keyword evidence="8" id="KW-1185">Reference proteome</keyword>
<proteinExistence type="predicted"/>
<evidence type="ECO:0000256" key="2">
    <source>
        <dbReference type="ARBA" id="ARBA00022692"/>
    </source>
</evidence>
<comment type="subcellular location">
    <subcellularLocation>
        <location evidence="1">Membrane</location>
        <topology evidence="1">Multi-pass membrane protein</topology>
    </subcellularLocation>
</comment>
<evidence type="ECO:0000256" key="1">
    <source>
        <dbReference type="ARBA" id="ARBA00004141"/>
    </source>
</evidence>
<gene>
    <name evidence="7" type="ORF">BJX63DRAFT_303409</name>
</gene>
<keyword evidence="2 5" id="KW-0812">Transmembrane</keyword>
<feature type="transmembrane region" description="Helical" evidence="5">
    <location>
        <begin position="185"/>
        <end position="204"/>
    </location>
</feature>
<dbReference type="PANTHER" id="PTHR23502">
    <property type="entry name" value="MAJOR FACILITATOR SUPERFAMILY"/>
    <property type="match status" value="1"/>
</dbReference>
<accession>A0ABR4H607</accession>
<keyword evidence="4 5" id="KW-0472">Membrane</keyword>
<dbReference type="Gene3D" id="1.20.1720.10">
    <property type="entry name" value="Multidrug resistance protein D"/>
    <property type="match status" value="1"/>
</dbReference>
<feature type="transmembrane region" description="Helical" evidence="5">
    <location>
        <begin position="435"/>
        <end position="456"/>
    </location>
</feature>
<feature type="transmembrane region" description="Helical" evidence="5">
    <location>
        <begin position="61"/>
        <end position="84"/>
    </location>
</feature>